<feature type="active site" evidence="9">
    <location>
        <position position="264"/>
    </location>
</feature>
<evidence type="ECO:0000259" key="11">
    <source>
        <dbReference type="PROSITE" id="PS51900"/>
    </source>
</evidence>
<evidence type="ECO:0000256" key="5">
    <source>
        <dbReference type="ARBA" id="ARBA00022908"/>
    </source>
</evidence>
<keyword evidence="8 9" id="KW-0131">Cell cycle</keyword>
<dbReference type="InterPro" id="IPR050090">
    <property type="entry name" value="Tyrosine_recombinase_XerCD"/>
</dbReference>
<sequence>MVLERFYNYLQYEKRYSKHTLIAYKTDLQQYSQHLTSLETDILQANHHFIRAWMVSLMDDEMDSRSVNRKLSALRSLYKFLLKESLIEENPIIKITAPKVAKKLPTFINEDKIAQLLDADFFEGSFAGNRDKLVIEMLFGTGIRLSELIGLKVKDYLPKEKTIKVLGKRNKERIIPIHLSLSNLLDQYLALKAEQVFSGNNETLIVTNTGSAVYSKFIYRLVQKYLTYVSTQSKRSPHVLRHSFATALLNKGADINAIKDLLGHSNLAATQVYTHNSIERLKSIYKQAHPKA</sequence>
<keyword evidence="2 9" id="KW-0963">Cytoplasm</keyword>
<evidence type="ECO:0000256" key="4">
    <source>
        <dbReference type="ARBA" id="ARBA00022829"/>
    </source>
</evidence>
<gene>
    <name evidence="9" type="primary">xerC</name>
    <name evidence="12" type="ORF">I5M32_06905</name>
</gene>
<feature type="active site" evidence="9">
    <location>
        <position position="144"/>
    </location>
</feature>
<keyword evidence="7 9" id="KW-0233">DNA recombination</keyword>
<dbReference type="Proteomes" id="UP000660024">
    <property type="component" value="Unassembled WGS sequence"/>
</dbReference>
<evidence type="ECO:0000256" key="1">
    <source>
        <dbReference type="ARBA" id="ARBA00004496"/>
    </source>
</evidence>
<evidence type="ECO:0000256" key="8">
    <source>
        <dbReference type="ARBA" id="ARBA00023306"/>
    </source>
</evidence>
<comment type="caution">
    <text evidence="12">The sequence shown here is derived from an EMBL/GenBank/DDBJ whole genome shotgun (WGS) entry which is preliminary data.</text>
</comment>
<name>A0ABS1BIM6_9SPHI</name>
<dbReference type="PANTHER" id="PTHR30349:SF77">
    <property type="entry name" value="TYROSINE RECOMBINASE XERC"/>
    <property type="match status" value="1"/>
</dbReference>
<comment type="subcellular location">
    <subcellularLocation>
        <location evidence="1 9">Cytoplasm</location>
    </subcellularLocation>
</comment>
<dbReference type="InterPro" id="IPR013762">
    <property type="entry name" value="Integrase-like_cat_sf"/>
</dbReference>
<evidence type="ECO:0000256" key="6">
    <source>
        <dbReference type="ARBA" id="ARBA00023125"/>
    </source>
</evidence>
<keyword evidence="6 9" id="KW-0238">DNA-binding</keyword>
<feature type="domain" description="Core-binding (CB)" evidence="11">
    <location>
        <begin position="1"/>
        <end position="82"/>
    </location>
</feature>
<feature type="active site" description="O-(3'-phospho-DNA)-tyrosine intermediate" evidence="9">
    <location>
        <position position="273"/>
    </location>
</feature>
<dbReference type="PROSITE" id="PS51898">
    <property type="entry name" value="TYR_RECOMBINASE"/>
    <property type="match status" value="1"/>
</dbReference>
<evidence type="ECO:0000259" key="10">
    <source>
        <dbReference type="PROSITE" id="PS51898"/>
    </source>
</evidence>
<dbReference type="Gene3D" id="1.10.150.130">
    <property type="match status" value="1"/>
</dbReference>
<dbReference type="InterPro" id="IPR010998">
    <property type="entry name" value="Integrase_recombinase_N"/>
</dbReference>
<evidence type="ECO:0000313" key="13">
    <source>
        <dbReference type="Proteomes" id="UP000660024"/>
    </source>
</evidence>
<keyword evidence="5 9" id="KW-0229">DNA integration</keyword>
<feature type="active site" evidence="9">
    <location>
        <position position="241"/>
    </location>
</feature>
<dbReference type="EMBL" id="JAEHFY010000008">
    <property type="protein sequence ID" value="MBK0382688.1"/>
    <property type="molecule type" value="Genomic_DNA"/>
</dbReference>
<accession>A0ABS1BIM6</accession>
<proteinExistence type="inferred from homology"/>
<dbReference type="RefSeq" id="WP_200585468.1">
    <property type="nucleotide sequence ID" value="NZ_JAEHFY010000008.1"/>
</dbReference>
<dbReference type="HAMAP" id="MF_01808">
    <property type="entry name" value="Recomb_XerC_XerD"/>
    <property type="match status" value="1"/>
</dbReference>
<feature type="domain" description="Tyr recombinase" evidence="10">
    <location>
        <begin position="103"/>
        <end position="286"/>
    </location>
</feature>
<evidence type="ECO:0000256" key="9">
    <source>
        <dbReference type="HAMAP-Rule" id="MF_01808"/>
    </source>
</evidence>
<evidence type="ECO:0000256" key="7">
    <source>
        <dbReference type="ARBA" id="ARBA00023172"/>
    </source>
</evidence>
<comment type="similarity">
    <text evidence="9">Belongs to the 'phage' integrase family. XerC subfamily.</text>
</comment>
<evidence type="ECO:0000256" key="3">
    <source>
        <dbReference type="ARBA" id="ARBA00022618"/>
    </source>
</evidence>
<dbReference type="SUPFAM" id="SSF56349">
    <property type="entry name" value="DNA breaking-rejoining enzymes"/>
    <property type="match status" value="1"/>
</dbReference>
<dbReference type="InterPro" id="IPR002104">
    <property type="entry name" value="Integrase_catalytic"/>
</dbReference>
<dbReference type="Pfam" id="PF00589">
    <property type="entry name" value="Phage_integrase"/>
    <property type="match status" value="1"/>
</dbReference>
<dbReference type="Pfam" id="PF02899">
    <property type="entry name" value="Phage_int_SAM_1"/>
    <property type="match status" value="1"/>
</dbReference>
<reference evidence="12 13" key="1">
    <citation type="submission" date="2020-12" db="EMBL/GenBank/DDBJ databases">
        <title>Bacterial novel species Pedobacter sp. SD-b isolated from soil.</title>
        <authorList>
            <person name="Jung H.-Y."/>
        </authorList>
    </citation>
    <scope>NUCLEOTIDE SEQUENCE [LARGE SCALE GENOMIC DNA]</scope>
    <source>
        <strain evidence="12 13">SD-b</strain>
    </source>
</reference>
<dbReference type="PROSITE" id="PS51900">
    <property type="entry name" value="CB"/>
    <property type="match status" value="1"/>
</dbReference>
<feature type="active site" evidence="9">
    <location>
        <position position="238"/>
    </location>
</feature>
<keyword evidence="4 9" id="KW-0159">Chromosome partition</keyword>
<dbReference type="InterPro" id="IPR004107">
    <property type="entry name" value="Integrase_SAM-like_N"/>
</dbReference>
<feature type="active site" evidence="9">
    <location>
        <position position="168"/>
    </location>
</feature>
<dbReference type="InterPro" id="IPR044068">
    <property type="entry name" value="CB"/>
</dbReference>
<keyword evidence="3 9" id="KW-0132">Cell division</keyword>
<protein>
    <recommendedName>
        <fullName evidence="9">Tyrosine recombinase XerC</fullName>
    </recommendedName>
</protein>
<evidence type="ECO:0000313" key="12">
    <source>
        <dbReference type="EMBL" id="MBK0382688.1"/>
    </source>
</evidence>
<evidence type="ECO:0000256" key="2">
    <source>
        <dbReference type="ARBA" id="ARBA00022490"/>
    </source>
</evidence>
<dbReference type="InterPro" id="IPR023009">
    <property type="entry name" value="Tyrosine_recombinase_XerC/XerD"/>
</dbReference>
<organism evidence="12 13">
    <name type="scientific">Pedobacter segetis</name>
    <dbReference type="NCBI Taxonomy" id="2793069"/>
    <lineage>
        <taxon>Bacteria</taxon>
        <taxon>Pseudomonadati</taxon>
        <taxon>Bacteroidota</taxon>
        <taxon>Sphingobacteriia</taxon>
        <taxon>Sphingobacteriales</taxon>
        <taxon>Sphingobacteriaceae</taxon>
        <taxon>Pedobacter</taxon>
    </lineage>
</organism>
<comment type="subunit">
    <text evidence="9">Forms a cyclic heterotetrameric complex composed of two molecules of XerC and two molecules of XerD.</text>
</comment>
<dbReference type="Gene3D" id="1.10.443.10">
    <property type="entry name" value="Intergrase catalytic core"/>
    <property type="match status" value="1"/>
</dbReference>
<keyword evidence="13" id="KW-1185">Reference proteome</keyword>
<dbReference type="PANTHER" id="PTHR30349">
    <property type="entry name" value="PHAGE INTEGRASE-RELATED"/>
    <property type="match status" value="1"/>
</dbReference>
<dbReference type="InterPro" id="IPR011010">
    <property type="entry name" value="DNA_brk_join_enz"/>
</dbReference>
<comment type="function">
    <text evidence="9">Site-specific tyrosine recombinase, which acts by catalyzing the cutting and rejoining of the recombining DNA molecules. The XerC-XerD complex is essential to convert dimers of the bacterial chromosome into monomers to permit their segregation at cell division. It also contributes to the segregational stability of plasmids.</text>
</comment>